<dbReference type="EMBL" id="JADLKB010000082">
    <property type="protein sequence ID" value="MBF8739360.1"/>
    <property type="molecule type" value="Genomic_DNA"/>
</dbReference>
<comment type="caution">
    <text evidence="1">The sequence shown here is derived from an EMBL/GenBank/DDBJ whole genome shotgun (WGS) entry which is preliminary data.</text>
</comment>
<name>A0AAW4C3C9_PSEPU</name>
<evidence type="ECO:0000313" key="1">
    <source>
        <dbReference type="EMBL" id="MBF8739360.1"/>
    </source>
</evidence>
<proteinExistence type="predicted"/>
<evidence type="ECO:0000313" key="2">
    <source>
        <dbReference type="Proteomes" id="UP000639504"/>
    </source>
</evidence>
<dbReference type="AlphaFoldDB" id="A0AAW4C3C9"/>
<sequence>FKEWHQIPNAAPYTFQITAWANDNRGGEGSVISPLLADRLRALVDAAKNERSHYEFRLGARFDGGFVLANAAQSRTVQRRTMEPAAVPLDPSAQILLLANAANVLGVNRRTAEAQGVPINAESGLVTANAVRGYVVVRGTMEAVL</sequence>
<dbReference type="Proteomes" id="UP000639504">
    <property type="component" value="Unassembled WGS sequence"/>
</dbReference>
<accession>A0AAW4C3C9</accession>
<feature type="non-terminal residue" evidence="1">
    <location>
        <position position="1"/>
    </location>
</feature>
<gene>
    <name evidence="1" type="ORF">IR015_28565</name>
</gene>
<organism evidence="1 2">
    <name type="scientific">Pseudomonas putida</name>
    <name type="common">Arthrobacter siderocapsulatus</name>
    <dbReference type="NCBI Taxonomy" id="303"/>
    <lineage>
        <taxon>Bacteria</taxon>
        <taxon>Pseudomonadati</taxon>
        <taxon>Pseudomonadota</taxon>
        <taxon>Gammaproteobacteria</taxon>
        <taxon>Pseudomonadales</taxon>
        <taxon>Pseudomonadaceae</taxon>
        <taxon>Pseudomonas</taxon>
    </lineage>
</organism>
<reference evidence="1" key="1">
    <citation type="submission" date="2020-10" db="EMBL/GenBank/DDBJ databases">
        <title>Genome sequences of Pseudomonas isolates.</title>
        <authorList>
            <person name="Wessels L."/>
            <person name="Reich F."/>
            <person name="Hammerl J."/>
        </authorList>
    </citation>
    <scope>NUCLEOTIDE SEQUENCE</scope>
    <source>
        <strain evidence="1">20-MO00640-0</strain>
    </source>
</reference>
<protein>
    <submittedName>
        <fullName evidence="1">Phage tail protein I</fullName>
    </submittedName>
</protein>